<organism evidence="1 2">
    <name type="scientific">Lasiodiplodia mahajangana</name>
    <dbReference type="NCBI Taxonomy" id="1108764"/>
    <lineage>
        <taxon>Eukaryota</taxon>
        <taxon>Fungi</taxon>
        <taxon>Dikarya</taxon>
        <taxon>Ascomycota</taxon>
        <taxon>Pezizomycotina</taxon>
        <taxon>Dothideomycetes</taxon>
        <taxon>Dothideomycetes incertae sedis</taxon>
        <taxon>Botryosphaeriales</taxon>
        <taxon>Botryosphaeriaceae</taxon>
        <taxon>Lasiodiplodia</taxon>
    </lineage>
</organism>
<evidence type="ECO:0000313" key="2">
    <source>
        <dbReference type="Proteomes" id="UP001153332"/>
    </source>
</evidence>
<protein>
    <submittedName>
        <fullName evidence="1">Uncharacterized protein</fullName>
    </submittedName>
</protein>
<gene>
    <name evidence="1" type="ORF">O1611_g6202</name>
</gene>
<dbReference type="EMBL" id="JAPUUL010001427">
    <property type="protein sequence ID" value="KAJ8127434.1"/>
    <property type="molecule type" value="Genomic_DNA"/>
</dbReference>
<sequence>MNKPENIDYKGIGEGLSVAFDEDVSSSESTISLNDDWQIVTSSPSHQESDSSESTVKPTVDSESEVKSNADSLACSAKRMETPTSRNSKYALQNLTPLERYCYCVETHEQLATGQISGRRSLTQPNELDDSLNAAAKLFDESSCQFSASPWSILSSASGGGLDTAELDYMPLMIDSSEWQSLPEGEQADCLRRIRQSAADEVGACPQEKQAEQ</sequence>
<reference evidence="1" key="1">
    <citation type="submission" date="2022-12" db="EMBL/GenBank/DDBJ databases">
        <title>Genome Sequence of Lasiodiplodia mahajangana.</title>
        <authorList>
            <person name="Buettner E."/>
        </authorList>
    </citation>
    <scope>NUCLEOTIDE SEQUENCE</scope>
    <source>
        <strain evidence="1">VT137</strain>
    </source>
</reference>
<comment type="caution">
    <text evidence="1">The sequence shown here is derived from an EMBL/GenBank/DDBJ whole genome shotgun (WGS) entry which is preliminary data.</text>
</comment>
<name>A0ACC2JJA0_9PEZI</name>
<dbReference type="Proteomes" id="UP001153332">
    <property type="component" value="Unassembled WGS sequence"/>
</dbReference>
<keyword evidence="2" id="KW-1185">Reference proteome</keyword>
<accession>A0ACC2JJA0</accession>
<evidence type="ECO:0000313" key="1">
    <source>
        <dbReference type="EMBL" id="KAJ8127434.1"/>
    </source>
</evidence>
<proteinExistence type="predicted"/>